<dbReference type="EMBL" id="MTSL01000091">
    <property type="protein sequence ID" value="PJF18982.1"/>
    <property type="molecule type" value="Genomic_DNA"/>
</dbReference>
<sequence>MVSGKQICGAVAAAFTALRVSTRRLENFRGIDRCWGYADVAVSTAIGYLGNLGVLETVPWPLILGTATAPALAPLIILFCRYLWERRALRQLGERYAGVCPIAFYQYRRITPTCLAQLPYPLLQQVFEDRIRGRHWLGYADFVAECTRDLTIRDLRGLRERAALLILVDPSVADKCRKWFVERAMALRLHDAFKGTGLATFIRVIWRDRKLDEGTRISCTLDALNRLDRAGQGALSKGLCLALTTDHRRNAWIRQVLPRYMARYDSTQEEIVGSIDNVPWSLWCAPGSTYECRLCSYRPAGISAAWNPGIRGIRKRILRAWSHCDICYYNAIDTMPLAELIPDNLRVRTLREESENPSPVPSPIPSSSSGSSFISISISCSSSSSSPGSNPNPSSSSNSSSRSGTDPAPGSIPGTSSAPSTSSAPDTSSAPGTSSAPNTSSAKI</sequence>
<accession>A0A2H9TMN3</accession>
<dbReference type="Proteomes" id="UP000240830">
    <property type="component" value="Unassembled WGS sequence"/>
</dbReference>
<evidence type="ECO:0000313" key="3">
    <source>
        <dbReference type="Proteomes" id="UP000240830"/>
    </source>
</evidence>
<organism evidence="2 3">
    <name type="scientific">Paramicrosporidium saccamoebae</name>
    <dbReference type="NCBI Taxonomy" id="1246581"/>
    <lineage>
        <taxon>Eukaryota</taxon>
        <taxon>Fungi</taxon>
        <taxon>Fungi incertae sedis</taxon>
        <taxon>Cryptomycota</taxon>
        <taxon>Cryptomycota incertae sedis</taxon>
        <taxon>Paramicrosporidium</taxon>
    </lineage>
</organism>
<reference evidence="2 3" key="1">
    <citation type="submission" date="2016-10" db="EMBL/GenBank/DDBJ databases">
        <title>The genome of Paramicrosporidium saccamoebae is the missing link in understanding Cryptomycota and Microsporidia evolution.</title>
        <authorList>
            <person name="Quandt C.A."/>
            <person name="Beaudet D."/>
            <person name="Corsaro D."/>
            <person name="Michel R."/>
            <person name="Corradi N."/>
            <person name="James T."/>
        </authorList>
    </citation>
    <scope>NUCLEOTIDE SEQUENCE [LARGE SCALE GENOMIC DNA]</scope>
    <source>
        <strain evidence="2 3">KSL3</strain>
    </source>
</reference>
<evidence type="ECO:0000256" key="1">
    <source>
        <dbReference type="SAM" id="MobiDB-lite"/>
    </source>
</evidence>
<name>A0A2H9TMN3_9FUNG</name>
<feature type="compositionally biased region" description="Low complexity" evidence="1">
    <location>
        <begin position="365"/>
        <end position="444"/>
    </location>
</feature>
<dbReference type="AlphaFoldDB" id="A0A2H9TMN3"/>
<gene>
    <name evidence="2" type="ORF">PSACC_01203</name>
</gene>
<proteinExistence type="predicted"/>
<comment type="caution">
    <text evidence="2">The sequence shown here is derived from an EMBL/GenBank/DDBJ whole genome shotgun (WGS) entry which is preliminary data.</text>
</comment>
<feature type="region of interest" description="Disordered" evidence="1">
    <location>
        <begin position="351"/>
        <end position="444"/>
    </location>
</feature>
<evidence type="ECO:0000313" key="2">
    <source>
        <dbReference type="EMBL" id="PJF18982.1"/>
    </source>
</evidence>
<protein>
    <submittedName>
        <fullName evidence="2">Uncharacterized protein</fullName>
    </submittedName>
</protein>
<keyword evidence="3" id="KW-1185">Reference proteome</keyword>